<name>A0A4R6UNN8_9GAMM</name>
<dbReference type="CDD" id="cd08351">
    <property type="entry name" value="ChaP_like"/>
    <property type="match status" value="1"/>
</dbReference>
<dbReference type="InterPro" id="IPR037523">
    <property type="entry name" value="VOC_core"/>
</dbReference>
<comment type="caution">
    <text evidence="2">The sequence shown here is derived from an EMBL/GenBank/DDBJ whole genome shotgun (WGS) entry which is preliminary data.</text>
</comment>
<accession>A0A4R6UNN8</accession>
<protein>
    <recommendedName>
        <fullName evidence="1">VOC domain-containing protein</fullName>
    </recommendedName>
</protein>
<evidence type="ECO:0000313" key="3">
    <source>
        <dbReference type="Proteomes" id="UP000295375"/>
    </source>
</evidence>
<gene>
    <name evidence="2" type="ORF">EV696_107169</name>
</gene>
<dbReference type="OrthoDB" id="9812656at2"/>
<dbReference type="InterPro" id="IPR029068">
    <property type="entry name" value="Glyas_Bleomycin-R_OHBP_Dase"/>
</dbReference>
<dbReference type="Gene3D" id="3.10.180.10">
    <property type="entry name" value="2,3-Dihydroxybiphenyl 1,2-Dioxygenase, domain 1"/>
    <property type="match status" value="1"/>
</dbReference>
<dbReference type="PROSITE" id="PS51819">
    <property type="entry name" value="VOC"/>
    <property type="match status" value="1"/>
</dbReference>
<organism evidence="2 3">
    <name type="scientific">Permianibacter aggregans</name>
    <dbReference type="NCBI Taxonomy" id="1510150"/>
    <lineage>
        <taxon>Bacteria</taxon>
        <taxon>Pseudomonadati</taxon>
        <taxon>Pseudomonadota</taxon>
        <taxon>Gammaproteobacteria</taxon>
        <taxon>Pseudomonadales</taxon>
        <taxon>Pseudomonadaceae</taxon>
        <taxon>Permianibacter</taxon>
    </lineage>
</organism>
<sequence>MLISLDHVIVPARDRRVSAQRLATILGVPWGDANIGPFTAVYVSDSLTLDFDQWPEPIPVMHYRFHVSDDTFDAMLQRLQAENIAFRSTPHGVTDRQVNHHGGGRLLYWNEPDGHVWEILTKSYARQHTNSVR</sequence>
<dbReference type="SUPFAM" id="SSF54593">
    <property type="entry name" value="Glyoxalase/Bleomycin resistance protein/Dihydroxybiphenyl dioxygenase"/>
    <property type="match status" value="1"/>
</dbReference>
<feature type="domain" description="VOC" evidence="1">
    <location>
        <begin position="4"/>
        <end position="122"/>
    </location>
</feature>
<evidence type="ECO:0000259" key="1">
    <source>
        <dbReference type="PROSITE" id="PS51819"/>
    </source>
</evidence>
<dbReference type="AlphaFoldDB" id="A0A4R6UNN8"/>
<dbReference type="EMBL" id="SNYM01000007">
    <property type="protein sequence ID" value="TDQ48432.1"/>
    <property type="molecule type" value="Genomic_DNA"/>
</dbReference>
<keyword evidence="3" id="KW-1185">Reference proteome</keyword>
<reference evidence="2 3" key="1">
    <citation type="submission" date="2019-03" db="EMBL/GenBank/DDBJ databases">
        <title>Genomic Encyclopedia of Type Strains, Phase IV (KMG-IV): sequencing the most valuable type-strain genomes for metagenomic binning, comparative biology and taxonomic classification.</title>
        <authorList>
            <person name="Goeker M."/>
        </authorList>
    </citation>
    <scope>NUCLEOTIDE SEQUENCE [LARGE SCALE GENOMIC DNA]</scope>
    <source>
        <strain evidence="2 3">DSM 103792</strain>
    </source>
</reference>
<proteinExistence type="predicted"/>
<dbReference type="Proteomes" id="UP000295375">
    <property type="component" value="Unassembled WGS sequence"/>
</dbReference>
<evidence type="ECO:0000313" key="2">
    <source>
        <dbReference type="EMBL" id="TDQ48432.1"/>
    </source>
</evidence>
<dbReference type="RefSeq" id="WP_133590330.1">
    <property type="nucleotide sequence ID" value="NZ_CP037953.1"/>
</dbReference>